<feature type="compositionally biased region" description="Low complexity" evidence="1">
    <location>
        <begin position="308"/>
        <end position="329"/>
    </location>
</feature>
<evidence type="ECO:0000313" key="3">
    <source>
        <dbReference type="Proteomes" id="UP000479000"/>
    </source>
</evidence>
<feature type="non-terminal residue" evidence="2">
    <location>
        <position position="414"/>
    </location>
</feature>
<protein>
    <submittedName>
        <fullName evidence="2">Uncharacterized protein</fullName>
    </submittedName>
</protein>
<dbReference type="Proteomes" id="UP000479000">
    <property type="component" value="Unassembled WGS sequence"/>
</dbReference>
<keyword evidence="3" id="KW-1185">Reference proteome</keyword>
<name>A0A6H5HN41_9HEMI</name>
<dbReference type="AlphaFoldDB" id="A0A6H5HN41"/>
<evidence type="ECO:0000256" key="1">
    <source>
        <dbReference type="SAM" id="MobiDB-lite"/>
    </source>
</evidence>
<sequence length="414" mass="46992">MLMHYVKVVSRCCKEVVSRHGRLESWLGFLAFQNQPNRTCESSGSGYVLTPARLVLRGHWVTAEPPDDEGTEAGTRRRDGIVHVRVSRGAYPSDLLRLPIPEGGKAECCASRSATPWSTHRMQPEDIEQRGATWLNTKKRLTVDLDKTIKNSKFCRNTVWSIWHDTPSERRPVVAQKMSLPEEAQRGESARRKIYHYERENSKLDFHEKQPINLQSQHGFQSTTKTLFQLLDQLVEVEIHGFITKSMKNEIFRGKSTKENDIPPPSPSSSSGPNPDPLDSRSYFTSVFPETTSTITSRAPGNQIKAASSWSSPLPLQQPEPSSNSPYSSHSEEIILGRKSFSRLFTFIYSANKNKYSNYIRWIQPIVLKCSKASVRERKLVNNNIVWFDNIPCKKARAVCSSKTDGRILLQSLD</sequence>
<feature type="region of interest" description="Disordered" evidence="1">
    <location>
        <begin position="255"/>
        <end position="329"/>
    </location>
</feature>
<evidence type="ECO:0000313" key="2">
    <source>
        <dbReference type="EMBL" id="CAB0018168.1"/>
    </source>
</evidence>
<reference evidence="2 3" key="1">
    <citation type="submission" date="2020-02" db="EMBL/GenBank/DDBJ databases">
        <authorList>
            <person name="Ferguson B K."/>
        </authorList>
    </citation>
    <scope>NUCLEOTIDE SEQUENCE [LARGE SCALE GENOMIC DNA]</scope>
</reference>
<proteinExistence type="predicted"/>
<dbReference type="EMBL" id="CADCXU010032279">
    <property type="protein sequence ID" value="CAB0018168.1"/>
    <property type="molecule type" value="Genomic_DNA"/>
</dbReference>
<feature type="compositionally biased region" description="Polar residues" evidence="1">
    <location>
        <begin position="282"/>
        <end position="300"/>
    </location>
</feature>
<gene>
    <name evidence="2" type="ORF">NTEN_LOCUS22077</name>
</gene>
<accession>A0A6H5HN41</accession>
<organism evidence="2 3">
    <name type="scientific">Nesidiocoris tenuis</name>
    <dbReference type="NCBI Taxonomy" id="355587"/>
    <lineage>
        <taxon>Eukaryota</taxon>
        <taxon>Metazoa</taxon>
        <taxon>Ecdysozoa</taxon>
        <taxon>Arthropoda</taxon>
        <taxon>Hexapoda</taxon>
        <taxon>Insecta</taxon>
        <taxon>Pterygota</taxon>
        <taxon>Neoptera</taxon>
        <taxon>Paraneoptera</taxon>
        <taxon>Hemiptera</taxon>
        <taxon>Heteroptera</taxon>
        <taxon>Panheteroptera</taxon>
        <taxon>Cimicomorpha</taxon>
        <taxon>Miridae</taxon>
        <taxon>Dicyphina</taxon>
        <taxon>Nesidiocoris</taxon>
    </lineage>
</organism>